<reference evidence="9" key="1">
    <citation type="submission" date="2024-06" db="EMBL/GenBank/DDBJ databases">
        <title>Sequencing and assembly of the genome of Dyadobacter sp. strain 676, a symbiont of Cyamopsis tetragonoloba.</title>
        <authorList>
            <person name="Guro P."/>
            <person name="Sazanova A."/>
            <person name="Kuznetsova I."/>
            <person name="Belimov A."/>
            <person name="Safronova V."/>
        </authorList>
    </citation>
    <scope>NUCLEOTIDE SEQUENCE</scope>
    <source>
        <strain evidence="9">676</strain>
    </source>
</reference>
<dbReference type="PANTHER" id="PTHR30572:SF18">
    <property type="entry name" value="ABC-TYPE MACROLIDE FAMILY EXPORT SYSTEM PERMEASE COMPONENT 2"/>
    <property type="match status" value="1"/>
</dbReference>
<evidence type="ECO:0000256" key="6">
    <source>
        <dbReference type="SAM" id="Phobius"/>
    </source>
</evidence>
<feature type="domain" description="ABC3 transporter permease C-terminal" evidence="7">
    <location>
        <begin position="683"/>
        <end position="796"/>
    </location>
</feature>
<evidence type="ECO:0000256" key="4">
    <source>
        <dbReference type="ARBA" id="ARBA00022989"/>
    </source>
</evidence>
<evidence type="ECO:0000259" key="7">
    <source>
        <dbReference type="Pfam" id="PF02687"/>
    </source>
</evidence>
<dbReference type="InterPro" id="IPR050250">
    <property type="entry name" value="Macrolide_Exporter_MacB"/>
</dbReference>
<feature type="domain" description="ABC3 transporter permease C-terminal" evidence="7">
    <location>
        <begin position="292"/>
        <end position="407"/>
    </location>
</feature>
<dbReference type="GO" id="GO:0005886">
    <property type="term" value="C:plasma membrane"/>
    <property type="evidence" value="ECO:0007669"/>
    <property type="project" value="UniProtKB-SubCell"/>
</dbReference>
<dbReference type="AlphaFoldDB" id="A0AAU8FXB9"/>
<dbReference type="Pfam" id="PF12704">
    <property type="entry name" value="MacB_PCD"/>
    <property type="match status" value="2"/>
</dbReference>
<evidence type="ECO:0000256" key="1">
    <source>
        <dbReference type="ARBA" id="ARBA00004651"/>
    </source>
</evidence>
<dbReference type="RefSeq" id="WP_353723269.1">
    <property type="nucleotide sequence ID" value="NZ_CP159289.1"/>
</dbReference>
<evidence type="ECO:0000256" key="2">
    <source>
        <dbReference type="ARBA" id="ARBA00022475"/>
    </source>
</evidence>
<dbReference type="EMBL" id="CP159289">
    <property type="protein sequence ID" value="XCH28039.1"/>
    <property type="molecule type" value="Genomic_DNA"/>
</dbReference>
<gene>
    <name evidence="9" type="ORF">ABV298_29085</name>
</gene>
<feature type="domain" description="MacB-like periplasmic core" evidence="8">
    <location>
        <begin position="441"/>
        <end position="607"/>
    </location>
</feature>
<feature type="transmembrane region" description="Helical" evidence="6">
    <location>
        <begin position="380"/>
        <end position="407"/>
    </location>
</feature>
<feature type="transmembrane region" description="Helical" evidence="6">
    <location>
        <begin position="428"/>
        <end position="453"/>
    </location>
</feature>
<keyword evidence="3 6" id="KW-0812">Transmembrane</keyword>
<dbReference type="InterPro" id="IPR025857">
    <property type="entry name" value="MacB_PCD"/>
</dbReference>
<dbReference type="InterPro" id="IPR003838">
    <property type="entry name" value="ABC3_permease_C"/>
</dbReference>
<evidence type="ECO:0000313" key="9">
    <source>
        <dbReference type="EMBL" id="XCH28039.1"/>
    </source>
</evidence>
<name>A0AAU8FXB9_9BACT</name>
<keyword evidence="2" id="KW-1003">Cell membrane</keyword>
<evidence type="ECO:0000256" key="5">
    <source>
        <dbReference type="ARBA" id="ARBA00023136"/>
    </source>
</evidence>
<feature type="transmembrane region" description="Helical" evidence="6">
    <location>
        <begin position="12"/>
        <end position="35"/>
    </location>
</feature>
<feature type="transmembrane region" description="Helical" evidence="6">
    <location>
        <begin position="286"/>
        <end position="308"/>
    </location>
</feature>
<feature type="transmembrane region" description="Helical" evidence="6">
    <location>
        <begin position="333"/>
        <end position="360"/>
    </location>
</feature>
<keyword evidence="4 6" id="KW-1133">Transmembrane helix</keyword>
<dbReference type="GO" id="GO:0022857">
    <property type="term" value="F:transmembrane transporter activity"/>
    <property type="evidence" value="ECO:0007669"/>
    <property type="project" value="TreeGrafter"/>
</dbReference>
<dbReference type="Pfam" id="PF02687">
    <property type="entry name" value="FtsX"/>
    <property type="match status" value="2"/>
</dbReference>
<organism evidence="9">
    <name type="scientific">Dyadobacter sp. 676</name>
    <dbReference type="NCBI Taxonomy" id="3088362"/>
    <lineage>
        <taxon>Bacteria</taxon>
        <taxon>Pseudomonadati</taxon>
        <taxon>Bacteroidota</taxon>
        <taxon>Cytophagia</taxon>
        <taxon>Cytophagales</taxon>
        <taxon>Spirosomataceae</taxon>
        <taxon>Dyadobacter</taxon>
    </lineage>
</organism>
<protein>
    <submittedName>
        <fullName evidence="9">ABC transporter permease</fullName>
    </submittedName>
</protein>
<evidence type="ECO:0000259" key="8">
    <source>
        <dbReference type="Pfam" id="PF12704"/>
    </source>
</evidence>
<dbReference type="PANTHER" id="PTHR30572">
    <property type="entry name" value="MEMBRANE COMPONENT OF TRANSPORTER-RELATED"/>
    <property type="match status" value="1"/>
</dbReference>
<keyword evidence="5 6" id="KW-0472">Membrane</keyword>
<feature type="transmembrane region" description="Helical" evidence="6">
    <location>
        <begin position="764"/>
        <end position="784"/>
    </location>
</feature>
<dbReference type="PROSITE" id="PS51257">
    <property type="entry name" value="PROKAR_LIPOPROTEIN"/>
    <property type="match status" value="1"/>
</dbReference>
<proteinExistence type="predicted"/>
<feature type="domain" description="MacB-like periplasmic core" evidence="8">
    <location>
        <begin position="13"/>
        <end position="229"/>
    </location>
</feature>
<sequence length="803" mass="89524">MAWRNLVRNRVFSAINISGLAIGLASCMLISLYVIDELSFDRFHEKSGRIFRATFKGTMQGGVINESHAMPPTAAALKADYPEVLEATRLRQGGRPLVLLNGKIYNDEKLAFVDSNFFSVFTLPFIQGNSRNALLEPNTIVLSETTARKYFGKTDVLGRIVTFKDWKQTYRVTGVMKDIPSNSHFRFDLLGSMATLAEAKSTSWMTSEFFTYLVLPEGYDYKKLEAKLPATVDKYISPQLKQSMGVTMAEFRQQGNNLELRLQPLTDIHLHSDFQYDLDANGDITYVYIFGAVALMMLLIACINFMNLSTAGSSKRAREVGVRKVMGSEKSELVWQFLMESTLLTSLALVLAILLAAMALPLFNGLSGKNLSLRWDAVPGLIPSLIGFGLFVGIFAGSYPAFFLSSFKPIAVLKGGASVIKLSSGRSISLRSGLVVFQFIMSIVLIVGTTVVYRQLQFIRNKKLGYNKDQVVVIPSWALGKNTETFRQALMQDSRVERVSLSGYVPAGPSDNNNFTVNPDGQADRIVKTLRYEIDYDYIPTLGMEMARGRNFSKEYGTDSSGIIINETAVRHFGWTPGSALDRIITRNDNAGKKTTYRVIGVVKDFHFRSMHEQIGPLVMTLSNGWGWMMVKTRGAEVSGLLASMKRNWDSFHPDMRFSYTFLDERFNETYKAEQKTGQILGTFAGLTIFVACLGLFGLATFTAEQRTKEIGVRKVLGASVAGIIALLSRDFMKLVLIALMIATPAGWWLMDRWLQEFAYKIDLTWWIFALAGAVAVLVALITISYQSVRAALMNPVQSLRSE</sequence>
<feature type="transmembrane region" description="Helical" evidence="6">
    <location>
        <begin position="716"/>
        <end position="744"/>
    </location>
</feature>
<accession>A0AAU8FXB9</accession>
<comment type="subcellular location">
    <subcellularLocation>
        <location evidence="1">Cell membrane</location>
        <topology evidence="1">Multi-pass membrane protein</topology>
    </subcellularLocation>
</comment>
<feature type="transmembrane region" description="Helical" evidence="6">
    <location>
        <begin position="680"/>
        <end position="704"/>
    </location>
</feature>
<evidence type="ECO:0000256" key="3">
    <source>
        <dbReference type="ARBA" id="ARBA00022692"/>
    </source>
</evidence>